<sequence>MMAILDGPHHLNRGWMTRATPELSPLSKLPHLTSGRAFGITCTEPIHAADLQWNHVSKPRSRDLPTRPPRPPYIDRNVPIISNMSS</sequence>
<evidence type="ECO:0000313" key="2">
    <source>
        <dbReference type="EMBL" id="GBN14418.1"/>
    </source>
</evidence>
<dbReference type="Proteomes" id="UP000499080">
    <property type="component" value="Unassembled WGS sequence"/>
</dbReference>
<organism evidence="2 3">
    <name type="scientific">Araneus ventricosus</name>
    <name type="common">Orbweaver spider</name>
    <name type="synonym">Epeira ventricosa</name>
    <dbReference type="NCBI Taxonomy" id="182803"/>
    <lineage>
        <taxon>Eukaryota</taxon>
        <taxon>Metazoa</taxon>
        <taxon>Ecdysozoa</taxon>
        <taxon>Arthropoda</taxon>
        <taxon>Chelicerata</taxon>
        <taxon>Arachnida</taxon>
        <taxon>Araneae</taxon>
        <taxon>Araneomorphae</taxon>
        <taxon>Entelegynae</taxon>
        <taxon>Araneoidea</taxon>
        <taxon>Araneidae</taxon>
        <taxon>Araneus</taxon>
    </lineage>
</organism>
<comment type="caution">
    <text evidence="2">The sequence shown here is derived from an EMBL/GenBank/DDBJ whole genome shotgun (WGS) entry which is preliminary data.</text>
</comment>
<dbReference type="EMBL" id="BGPR01199656">
    <property type="protein sequence ID" value="GBN14418.1"/>
    <property type="molecule type" value="Genomic_DNA"/>
</dbReference>
<reference evidence="2 3" key="1">
    <citation type="journal article" date="2019" name="Sci. Rep.">
        <title>Orb-weaving spider Araneus ventricosus genome elucidates the spidroin gene catalogue.</title>
        <authorList>
            <person name="Kono N."/>
            <person name="Nakamura H."/>
            <person name="Ohtoshi R."/>
            <person name="Moran D.A.P."/>
            <person name="Shinohara A."/>
            <person name="Yoshida Y."/>
            <person name="Fujiwara M."/>
            <person name="Mori M."/>
            <person name="Tomita M."/>
            <person name="Arakawa K."/>
        </authorList>
    </citation>
    <scope>NUCLEOTIDE SEQUENCE [LARGE SCALE GENOMIC DNA]</scope>
</reference>
<feature type="region of interest" description="Disordered" evidence="1">
    <location>
        <begin position="54"/>
        <end position="86"/>
    </location>
</feature>
<accession>A0A4Y2LI63</accession>
<name>A0A4Y2LI63_ARAVE</name>
<evidence type="ECO:0000313" key="3">
    <source>
        <dbReference type="Proteomes" id="UP000499080"/>
    </source>
</evidence>
<evidence type="ECO:0000256" key="1">
    <source>
        <dbReference type="SAM" id="MobiDB-lite"/>
    </source>
</evidence>
<gene>
    <name evidence="2" type="ORF">AVEN_71924_1</name>
</gene>
<protein>
    <submittedName>
        <fullName evidence="2">Uncharacterized protein</fullName>
    </submittedName>
</protein>
<keyword evidence="3" id="KW-1185">Reference proteome</keyword>
<proteinExistence type="predicted"/>
<dbReference type="AlphaFoldDB" id="A0A4Y2LI63"/>